<feature type="domain" description="Methyltransferase" evidence="3">
    <location>
        <begin position="36"/>
        <end position="129"/>
    </location>
</feature>
<accession>H1Z329</accession>
<keyword evidence="5" id="KW-1185">Reference proteome</keyword>
<evidence type="ECO:0000256" key="1">
    <source>
        <dbReference type="ARBA" id="ARBA00022603"/>
    </source>
</evidence>
<dbReference type="SUPFAM" id="SSF53335">
    <property type="entry name" value="S-adenosyl-L-methionine-dependent methyltransferases"/>
    <property type="match status" value="1"/>
</dbReference>
<dbReference type="Gene3D" id="3.40.50.150">
    <property type="entry name" value="Vaccinia Virus protein VP39"/>
    <property type="match status" value="1"/>
</dbReference>
<dbReference type="Proteomes" id="UP000005741">
    <property type="component" value="Chromosome"/>
</dbReference>
<sequence>MIPASDYDSAEKKCLPYWNVFFDTLLEFIPDNCGNILELASGTGFLTEILVEKLPCTDITCLDINREYIEFARRKKNLAGVKFITGDMRKFLSRRRYDTILISQALAFLTDYDRQKLGENIHHMLTDGGVFIAGDIFCPESLFERDLYKKLWAKFMIKKGFSPEEAKGMIDPLDDYCQGNTISSFEEMLDSAGFSRVIVPYRREYYGIIVAYK</sequence>
<keyword evidence="2 4" id="KW-0808">Transferase</keyword>
<proteinExistence type="predicted"/>
<name>H1Z329_9EURY</name>
<dbReference type="HOGENOM" id="CLU_081790_1_1_2"/>
<dbReference type="GO" id="GO:0032259">
    <property type="term" value="P:methylation"/>
    <property type="evidence" value="ECO:0007669"/>
    <property type="project" value="UniProtKB-KW"/>
</dbReference>
<dbReference type="GO" id="GO:0008168">
    <property type="term" value="F:methyltransferase activity"/>
    <property type="evidence" value="ECO:0007669"/>
    <property type="project" value="UniProtKB-KW"/>
</dbReference>
<dbReference type="PANTHER" id="PTHR43861">
    <property type="entry name" value="TRANS-ACONITATE 2-METHYLTRANSFERASE-RELATED"/>
    <property type="match status" value="1"/>
</dbReference>
<protein>
    <submittedName>
        <fullName evidence="4">Methyltransferase type 12</fullName>
    </submittedName>
</protein>
<dbReference type="RefSeq" id="WP_004077324.1">
    <property type="nucleotide sequence ID" value="NZ_CM001436.1"/>
</dbReference>
<dbReference type="STRING" id="937775.Metlim_1466"/>
<organism evidence="4 5">
    <name type="scientific">Methanoplanus limicola DSM 2279</name>
    <dbReference type="NCBI Taxonomy" id="937775"/>
    <lineage>
        <taxon>Archaea</taxon>
        <taxon>Methanobacteriati</taxon>
        <taxon>Methanobacteriota</taxon>
        <taxon>Stenosarchaea group</taxon>
        <taxon>Methanomicrobia</taxon>
        <taxon>Methanomicrobiales</taxon>
        <taxon>Methanomicrobiaceae</taxon>
        <taxon>Methanoplanus</taxon>
    </lineage>
</organism>
<evidence type="ECO:0000313" key="5">
    <source>
        <dbReference type="Proteomes" id="UP000005741"/>
    </source>
</evidence>
<evidence type="ECO:0000259" key="3">
    <source>
        <dbReference type="Pfam" id="PF13649"/>
    </source>
</evidence>
<evidence type="ECO:0000256" key="2">
    <source>
        <dbReference type="ARBA" id="ARBA00022679"/>
    </source>
</evidence>
<dbReference type="CDD" id="cd02440">
    <property type="entry name" value="AdoMet_MTases"/>
    <property type="match status" value="1"/>
</dbReference>
<gene>
    <name evidence="4" type="ORF">Metlim_1466</name>
</gene>
<evidence type="ECO:0000313" key="4">
    <source>
        <dbReference type="EMBL" id="EHQ35569.1"/>
    </source>
</evidence>
<dbReference type="InterPro" id="IPR041698">
    <property type="entry name" value="Methyltransf_25"/>
</dbReference>
<dbReference type="InterPro" id="IPR029063">
    <property type="entry name" value="SAM-dependent_MTases_sf"/>
</dbReference>
<dbReference type="OrthoDB" id="57427at2157"/>
<dbReference type="InParanoid" id="H1Z329"/>
<dbReference type="AlphaFoldDB" id="H1Z329"/>
<dbReference type="EMBL" id="CM001436">
    <property type="protein sequence ID" value="EHQ35569.1"/>
    <property type="molecule type" value="Genomic_DNA"/>
</dbReference>
<reference evidence="4 5" key="1">
    <citation type="submission" date="2011-10" db="EMBL/GenBank/DDBJ databases">
        <title>The Improved High-Quality Draft genome of Methanoplanus limicola DSM 2279.</title>
        <authorList>
            <consortium name="US DOE Joint Genome Institute (JGI-PGF)"/>
            <person name="Lucas S."/>
            <person name="Copeland A."/>
            <person name="Lapidus A."/>
            <person name="Glavina del Rio T."/>
            <person name="Dalin E."/>
            <person name="Tice H."/>
            <person name="Bruce D."/>
            <person name="Goodwin L."/>
            <person name="Pitluck S."/>
            <person name="Peters L."/>
            <person name="Mikhailova N."/>
            <person name="Lu M."/>
            <person name="Kyrpides N."/>
            <person name="Mavromatis K."/>
            <person name="Ivanova N."/>
            <person name="Markowitz V."/>
            <person name="Cheng J.-F."/>
            <person name="Hugenholtz P."/>
            <person name="Woyke T."/>
            <person name="Wu D."/>
            <person name="Wirth R."/>
            <person name="Brambilla E.-M."/>
            <person name="Klenk H.-P."/>
            <person name="Eisen J.A."/>
        </authorList>
    </citation>
    <scope>NUCLEOTIDE SEQUENCE [LARGE SCALE GENOMIC DNA]</scope>
    <source>
        <strain evidence="4 5">DSM 2279</strain>
    </source>
</reference>
<keyword evidence="1 4" id="KW-0489">Methyltransferase</keyword>
<dbReference type="PANTHER" id="PTHR43861:SF1">
    <property type="entry name" value="TRANS-ACONITATE 2-METHYLTRANSFERASE"/>
    <property type="match status" value="1"/>
</dbReference>
<dbReference type="Pfam" id="PF13649">
    <property type="entry name" value="Methyltransf_25"/>
    <property type="match status" value="1"/>
</dbReference>